<dbReference type="PANTHER" id="PTHR47032">
    <property type="entry name" value="UDP-D-XYLOSE:L-FUCOSE ALPHA-1,3-D-XYLOSYLTRANSFERASE-RELATED"/>
    <property type="match status" value="1"/>
</dbReference>
<protein>
    <recommendedName>
        <fullName evidence="2">Nucleotide-diphospho-sugar transferase domain-containing protein</fullName>
    </recommendedName>
</protein>
<feature type="chain" id="PRO_5042097997" description="Nucleotide-diphospho-sugar transferase domain-containing protein" evidence="1">
    <location>
        <begin position="22"/>
        <end position="376"/>
    </location>
</feature>
<evidence type="ECO:0000313" key="3">
    <source>
        <dbReference type="EMBL" id="GFR42815.1"/>
    </source>
</evidence>
<dbReference type="InterPro" id="IPR052636">
    <property type="entry name" value="UDP-D-xylose:L-fucose_XylT"/>
</dbReference>
<evidence type="ECO:0000259" key="2">
    <source>
        <dbReference type="Pfam" id="PF03407"/>
    </source>
</evidence>
<name>A0AAD3HJN6_9CHLO</name>
<dbReference type="GO" id="GO:0016757">
    <property type="term" value="F:glycosyltransferase activity"/>
    <property type="evidence" value="ECO:0007669"/>
    <property type="project" value="TreeGrafter"/>
</dbReference>
<accession>A0AAD3HJN6</accession>
<dbReference type="PANTHER" id="PTHR47032:SF1">
    <property type="entry name" value="UDP-D-XYLOSE:L-FUCOSE ALPHA-1,3-D-XYLOSYLTRANSFERASE-RELATED"/>
    <property type="match status" value="1"/>
</dbReference>
<dbReference type="InterPro" id="IPR005069">
    <property type="entry name" value="Nucl-diP-sugar_transferase"/>
</dbReference>
<dbReference type="Proteomes" id="UP001054857">
    <property type="component" value="Unassembled WGS sequence"/>
</dbReference>
<organism evidence="3 4">
    <name type="scientific">Astrephomene gubernaculifera</name>
    <dbReference type="NCBI Taxonomy" id="47775"/>
    <lineage>
        <taxon>Eukaryota</taxon>
        <taxon>Viridiplantae</taxon>
        <taxon>Chlorophyta</taxon>
        <taxon>core chlorophytes</taxon>
        <taxon>Chlorophyceae</taxon>
        <taxon>CS clade</taxon>
        <taxon>Chlamydomonadales</taxon>
        <taxon>Astrephomenaceae</taxon>
        <taxon>Astrephomene</taxon>
    </lineage>
</organism>
<evidence type="ECO:0000256" key="1">
    <source>
        <dbReference type="SAM" id="SignalP"/>
    </source>
</evidence>
<dbReference type="EMBL" id="BMAR01000004">
    <property type="protein sequence ID" value="GFR42815.1"/>
    <property type="molecule type" value="Genomic_DNA"/>
</dbReference>
<evidence type="ECO:0000313" key="4">
    <source>
        <dbReference type="Proteomes" id="UP001054857"/>
    </source>
</evidence>
<gene>
    <name evidence="3" type="ORF">Agub_g3705</name>
</gene>
<keyword evidence="1" id="KW-0732">Signal</keyword>
<dbReference type="AlphaFoldDB" id="A0AAD3HJN6"/>
<feature type="domain" description="Nucleotide-diphospho-sugar transferase" evidence="2">
    <location>
        <begin position="107"/>
        <end position="283"/>
    </location>
</feature>
<feature type="signal peptide" evidence="1">
    <location>
        <begin position="1"/>
        <end position="21"/>
    </location>
</feature>
<keyword evidence="4" id="KW-1185">Reference proteome</keyword>
<dbReference type="GO" id="GO:0005794">
    <property type="term" value="C:Golgi apparatus"/>
    <property type="evidence" value="ECO:0007669"/>
    <property type="project" value="TreeGrafter"/>
</dbReference>
<sequence length="376" mass="41580">MKSVAWLLPFVALVAVPTVLSDAPTNVSLPDLANSFWTPNGLKLPSKALVEAVTRSKLPVLDAFGHRREIVLMSIASEFAFQRMFDVFLMSLQNITFKAHDGSEDNLARHLVINVMTTTSTEKCTAVADKYGSSCVPYGNSAFTLGNFHVHSNDFYGIGFTKTATILDGLTLGVDVLFLDADQVMFRNPLPYLLAREADVLVSGDCHNHGDSAPMERLPPINNNIGFVYFRPTAMVARAIYNWALWLANIARRGDKPWDQTTFAGAIETVSGDVTVRHMSMAMLHSDLFPYLCMGPCGCDLRGVPYFHNGKLPRRTADNICEPELMREWYNYHMPCAGDMNTKAQLMEEYAAMYQKVIGPINSLSAPMTVLPPLAA</sequence>
<dbReference type="Pfam" id="PF03407">
    <property type="entry name" value="Nucleotid_trans"/>
    <property type="match status" value="1"/>
</dbReference>
<comment type="caution">
    <text evidence="3">The sequence shown here is derived from an EMBL/GenBank/DDBJ whole genome shotgun (WGS) entry which is preliminary data.</text>
</comment>
<proteinExistence type="predicted"/>
<reference evidence="3 4" key="1">
    <citation type="journal article" date="2021" name="Sci. Rep.">
        <title>Genome sequencing of the multicellular alga Astrephomene provides insights into convergent evolution of germ-soma differentiation.</title>
        <authorList>
            <person name="Yamashita S."/>
            <person name="Yamamoto K."/>
            <person name="Matsuzaki R."/>
            <person name="Suzuki S."/>
            <person name="Yamaguchi H."/>
            <person name="Hirooka S."/>
            <person name="Minakuchi Y."/>
            <person name="Miyagishima S."/>
            <person name="Kawachi M."/>
            <person name="Toyoda A."/>
            <person name="Nozaki H."/>
        </authorList>
    </citation>
    <scope>NUCLEOTIDE SEQUENCE [LARGE SCALE GENOMIC DNA]</scope>
    <source>
        <strain evidence="3 4">NIES-4017</strain>
    </source>
</reference>